<name>A0AAV5X2H9_9BILA</name>
<proteinExistence type="predicted"/>
<accession>A0AAV5X2H9</accession>
<evidence type="ECO:0000313" key="3">
    <source>
        <dbReference type="EMBL" id="GMT37373.1"/>
    </source>
</evidence>
<dbReference type="AlphaFoldDB" id="A0AAV5X2H9"/>
<dbReference type="Pfam" id="PF10317">
    <property type="entry name" value="7TM_GPCR_Srd"/>
    <property type="match status" value="1"/>
</dbReference>
<evidence type="ECO:0000313" key="4">
    <source>
        <dbReference type="Proteomes" id="UP001432322"/>
    </source>
</evidence>
<evidence type="ECO:0000256" key="1">
    <source>
        <dbReference type="SAM" id="Phobius"/>
    </source>
</evidence>
<evidence type="ECO:0000313" key="2">
    <source>
        <dbReference type="EMBL" id="GMT22519.1"/>
    </source>
</evidence>
<dbReference type="Proteomes" id="UP001432322">
    <property type="component" value="Unassembled WGS sequence"/>
</dbReference>
<gene>
    <name evidence="2" type="ORF">PFISCL1PPCAC_13816</name>
    <name evidence="3" type="ORF">PFISCL1PPCAC_28670</name>
</gene>
<sequence>NAVHAVHTVVALIGTSENCILLFCMFKYTPPSFRVFGLLMKWSVLYISYGPCGLINSMMCYVSFTLTMTVDIMTIYITFESLVARLHIIKHGSISTLRTVVLLVTIATPAPLI</sequence>
<comment type="caution">
    <text evidence="3">The sequence shown here is derived from an EMBL/GenBank/DDBJ whole genome shotgun (WGS) entry which is preliminary data.</text>
</comment>
<keyword evidence="1" id="KW-1133">Transmembrane helix</keyword>
<dbReference type="EMBL" id="BTSY01000116">
    <property type="protein sequence ID" value="GMT37373.1"/>
    <property type="molecule type" value="Genomic_DNA"/>
</dbReference>
<organism evidence="3 4">
    <name type="scientific">Pristionchus fissidentatus</name>
    <dbReference type="NCBI Taxonomy" id="1538716"/>
    <lineage>
        <taxon>Eukaryota</taxon>
        <taxon>Metazoa</taxon>
        <taxon>Ecdysozoa</taxon>
        <taxon>Nematoda</taxon>
        <taxon>Chromadorea</taxon>
        <taxon>Rhabditida</taxon>
        <taxon>Rhabditina</taxon>
        <taxon>Diplogasteromorpha</taxon>
        <taxon>Diplogasteroidea</taxon>
        <taxon>Neodiplogasteridae</taxon>
        <taxon>Pristionchus</taxon>
    </lineage>
</organism>
<keyword evidence="1" id="KW-0472">Membrane</keyword>
<feature type="non-terminal residue" evidence="3">
    <location>
        <position position="113"/>
    </location>
</feature>
<dbReference type="EMBL" id="BTSY01000004">
    <property type="protein sequence ID" value="GMT22519.1"/>
    <property type="molecule type" value="Genomic_DNA"/>
</dbReference>
<protein>
    <recommendedName>
        <fullName evidence="5">G protein-coupled receptor</fullName>
    </recommendedName>
</protein>
<reference evidence="3" key="1">
    <citation type="submission" date="2023-10" db="EMBL/GenBank/DDBJ databases">
        <title>Genome assembly of Pristionchus species.</title>
        <authorList>
            <person name="Yoshida K."/>
            <person name="Sommer R.J."/>
        </authorList>
    </citation>
    <scope>NUCLEOTIDE SEQUENCE</scope>
    <source>
        <strain evidence="3">RS5133</strain>
    </source>
</reference>
<keyword evidence="1" id="KW-0812">Transmembrane</keyword>
<feature type="transmembrane region" description="Helical" evidence="1">
    <location>
        <begin position="6"/>
        <end position="26"/>
    </location>
</feature>
<dbReference type="InterPro" id="IPR019421">
    <property type="entry name" value="7TM_GPCR_serpentine_rcpt_Srd"/>
</dbReference>
<keyword evidence="4" id="KW-1185">Reference proteome</keyword>
<evidence type="ECO:0008006" key="5">
    <source>
        <dbReference type="Google" id="ProtNLM"/>
    </source>
</evidence>
<feature type="non-terminal residue" evidence="3">
    <location>
        <position position="1"/>
    </location>
</feature>